<evidence type="ECO:0008006" key="3">
    <source>
        <dbReference type="Google" id="ProtNLM"/>
    </source>
</evidence>
<accession>A0ABP8FPK4</accession>
<dbReference type="InterPro" id="IPR012341">
    <property type="entry name" value="6hp_glycosidase-like_sf"/>
</dbReference>
<dbReference type="EMBL" id="BAABFT010000001">
    <property type="protein sequence ID" value="GAA4308181.1"/>
    <property type="molecule type" value="Genomic_DNA"/>
</dbReference>
<evidence type="ECO:0000313" key="2">
    <source>
        <dbReference type="Proteomes" id="UP001500582"/>
    </source>
</evidence>
<dbReference type="Proteomes" id="UP001500582">
    <property type="component" value="Unassembled WGS sequence"/>
</dbReference>
<keyword evidence="2" id="KW-1185">Reference proteome</keyword>
<sequence length="690" mass="77953">MTLFHFNFNLIKSSPIKISACLVIGVLLCFVNPAKSQDLAQQDEIFWHTNAGNGITWSILNEKRLPHDDNMEMSGLLVSGIVKYKVDQAKQVQIIRDVIFPQLRKYSKSNESMYRAYLRSEYSDDILPVITLEKKKLETGVLDSVCINGKIAFYFKARDGVRVVRSFFPSMDKRCFVEKWTLINTSSDSQTLEIGVTELNQEEAGWHGRYHRKITTDAQREVTIAPGKKYEFGIYFTATLNDEPEPARSFTDIEHNRDLFLDSVSNNLVLKSPDDVINTLFYFSKIRAAESIFKSRLGLIHSPGGGNYYVGIWANDQAEYSGPFFPYLGYQKSIQAAMNAYRIFQQNIPKDGSKIWASFELDVTFPFGANDRGDAAMIAYGATHYLLAQGDRAKAEEIWPLINWCLEYTKKRVTPDGIVASESDELEGRFQTGSANLSTSSLYYGALVQAGRLAKAMAKPTSLVADYEARAKKLSQAIEKYFGAKMDGLDTYKYYKENTTLRSWICLPLVVGLNERKNGTLDALFNKLWSANGVLTELNLNESDAKVFWDRGTLYAFRGAFKAGAADRALERLASYSTTRLTGFRVPYVVEAWPENGMAHLSAESALYCRVFTEGLLGIEPTSFNTFLLRPNLPAKWTHLELNNIRAFNANVNISLKRQKDKLRLRVLQDGKSIVDQLIKNDTQVAVKIK</sequence>
<dbReference type="RefSeq" id="WP_345209105.1">
    <property type="nucleotide sequence ID" value="NZ_BAABFT010000001.1"/>
</dbReference>
<evidence type="ECO:0000313" key="1">
    <source>
        <dbReference type="EMBL" id="GAA4308181.1"/>
    </source>
</evidence>
<protein>
    <recommendedName>
        <fullName evidence="3">Six-hairpin glycosidase-like protein</fullName>
    </recommendedName>
</protein>
<reference evidence="2" key="1">
    <citation type="journal article" date="2019" name="Int. J. Syst. Evol. Microbiol.">
        <title>The Global Catalogue of Microorganisms (GCM) 10K type strain sequencing project: providing services to taxonomists for standard genome sequencing and annotation.</title>
        <authorList>
            <consortium name="The Broad Institute Genomics Platform"/>
            <consortium name="The Broad Institute Genome Sequencing Center for Infectious Disease"/>
            <person name="Wu L."/>
            <person name="Ma J."/>
        </authorList>
    </citation>
    <scope>NUCLEOTIDE SEQUENCE [LARGE SCALE GENOMIC DNA]</scope>
    <source>
        <strain evidence="2">JCM 17705</strain>
    </source>
</reference>
<organism evidence="1 2">
    <name type="scientific">Mucilaginibacter gynuensis</name>
    <dbReference type="NCBI Taxonomy" id="1302236"/>
    <lineage>
        <taxon>Bacteria</taxon>
        <taxon>Pseudomonadati</taxon>
        <taxon>Bacteroidota</taxon>
        <taxon>Sphingobacteriia</taxon>
        <taxon>Sphingobacteriales</taxon>
        <taxon>Sphingobacteriaceae</taxon>
        <taxon>Mucilaginibacter</taxon>
    </lineage>
</organism>
<dbReference type="PANTHER" id="PTHR34987:SF6">
    <property type="entry name" value="ALPHA-L-RHAMNOSIDASE SIX-HAIRPIN GLYCOSIDASE DOMAIN-CONTAINING PROTEIN"/>
    <property type="match status" value="1"/>
</dbReference>
<name>A0ABP8FPK4_9SPHI</name>
<proteinExistence type="predicted"/>
<dbReference type="Gene3D" id="1.50.10.10">
    <property type="match status" value="1"/>
</dbReference>
<comment type="caution">
    <text evidence="1">The sequence shown here is derived from an EMBL/GenBank/DDBJ whole genome shotgun (WGS) entry which is preliminary data.</text>
</comment>
<dbReference type="SUPFAM" id="SSF48208">
    <property type="entry name" value="Six-hairpin glycosidases"/>
    <property type="match status" value="1"/>
</dbReference>
<dbReference type="PANTHER" id="PTHR34987">
    <property type="entry name" value="C, PUTATIVE (AFU_ORTHOLOGUE AFUA_3G02880)-RELATED"/>
    <property type="match status" value="1"/>
</dbReference>
<gene>
    <name evidence="1" type="ORF">GCM10023149_01970</name>
</gene>
<dbReference type="InterPro" id="IPR008928">
    <property type="entry name" value="6-hairpin_glycosidase_sf"/>
</dbReference>